<dbReference type="PANTHER" id="PTHR17085">
    <property type="entry name" value="NUCLEAR RECEPTOR COACTIVATOR 4"/>
    <property type="match status" value="1"/>
</dbReference>
<name>A0AAE0VJY4_9BIVA</name>
<reference evidence="3" key="3">
    <citation type="submission" date="2023-05" db="EMBL/GenBank/DDBJ databases">
        <authorList>
            <person name="Smith C.H."/>
        </authorList>
    </citation>
    <scope>NUCLEOTIDE SEQUENCE</scope>
    <source>
        <strain evidence="3">CHS0354</strain>
        <tissue evidence="3">Mantle</tissue>
    </source>
</reference>
<evidence type="ECO:0000313" key="4">
    <source>
        <dbReference type="Proteomes" id="UP001195483"/>
    </source>
</evidence>
<dbReference type="Proteomes" id="UP001195483">
    <property type="component" value="Unassembled WGS sequence"/>
</dbReference>
<comment type="caution">
    <text evidence="3">The sequence shown here is derived from an EMBL/GenBank/DDBJ whole genome shotgun (WGS) entry which is preliminary data.</text>
</comment>
<dbReference type="InterPro" id="IPR039947">
    <property type="entry name" value="NCoA-4"/>
</dbReference>
<evidence type="ECO:0000313" key="3">
    <source>
        <dbReference type="EMBL" id="KAK3579480.1"/>
    </source>
</evidence>
<evidence type="ECO:0000256" key="1">
    <source>
        <dbReference type="SAM" id="Coils"/>
    </source>
</evidence>
<dbReference type="InterPro" id="IPR022174">
    <property type="entry name" value="NCOA4_N"/>
</dbReference>
<dbReference type="GO" id="GO:0006879">
    <property type="term" value="P:intracellular iron ion homeostasis"/>
    <property type="evidence" value="ECO:0007669"/>
    <property type="project" value="InterPro"/>
</dbReference>
<proteinExistence type="predicted"/>
<keyword evidence="1" id="KW-0175">Coiled coil</keyword>
<feature type="domain" description="Nuclear receptor coactivator 4 N-terminal" evidence="2">
    <location>
        <begin position="30"/>
        <end position="129"/>
    </location>
</feature>
<dbReference type="Pfam" id="PF12489">
    <property type="entry name" value="ARA70"/>
    <property type="match status" value="1"/>
</dbReference>
<organism evidence="3 4">
    <name type="scientific">Potamilus streckersoni</name>
    <dbReference type="NCBI Taxonomy" id="2493646"/>
    <lineage>
        <taxon>Eukaryota</taxon>
        <taxon>Metazoa</taxon>
        <taxon>Spiralia</taxon>
        <taxon>Lophotrochozoa</taxon>
        <taxon>Mollusca</taxon>
        <taxon>Bivalvia</taxon>
        <taxon>Autobranchia</taxon>
        <taxon>Heteroconchia</taxon>
        <taxon>Palaeoheterodonta</taxon>
        <taxon>Unionida</taxon>
        <taxon>Unionoidea</taxon>
        <taxon>Unionidae</taxon>
        <taxon>Ambleminae</taxon>
        <taxon>Lampsilini</taxon>
        <taxon>Potamilus</taxon>
    </lineage>
</organism>
<dbReference type="GO" id="GO:0003713">
    <property type="term" value="F:transcription coactivator activity"/>
    <property type="evidence" value="ECO:0007669"/>
    <property type="project" value="InterPro"/>
</dbReference>
<accession>A0AAE0VJY4</accession>
<protein>
    <recommendedName>
        <fullName evidence="2">Nuclear receptor coactivator 4 N-terminal domain-containing protein</fullName>
    </recommendedName>
</protein>
<dbReference type="PANTHER" id="PTHR17085:SF3">
    <property type="entry name" value="NUCLEAR RECEPTOR COACTIVATOR 4"/>
    <property type="match status" value="1"/>
</dbReference>
<feature type="coiled-coil region" evidence="1">
    <location>
        <begin position="5"/>
        <end position="39"/>
    </location>
</feature>
<reference evidence="3" key="2">
    <citation type="journal article" date="2021" name="Genome Biol. Evol.">
        <title>Developing a high-quality reference genome for a parasitic bivalve with doubly uniparental inheritance (Bivalvia: Unionida).</title>
        <authorList>
            <person name="Smith C.H."/>
        </authorList>
    </citation>
    <scope>NUCLEOTIDE SEQUENCE</scope>
    <source>
        <strain evidence="3">CHS0354</strain>
        <tissue evidence="3">Mantle</tissue>
    </source>
</reference>
<dbReference type="AlphaFoldDB" id="A0AAE0VJY4"/>
<gene>
    <name evidence="3" type="ORF">CHS0354_028293</name>
</gene>
<sequence>MSAPTSQLGHKIEQLEKAIQNVNNAKRQLSRKNVEVKSQIQTNMSRQLETLRNREVWLLNQVDMVTGAKEECLQQQQARLNKALGILQSGIVYPEQGDILYNWERKLQLLEVDDLQPEESPFISFKADSKGLREVIMNYGKVVDSPAGIKTSFMEPNRPSLSLPPHLEEYEDAQHHVLYKTLEEINRSKTKEPYVNVHLPKLSPRLEDWLAVPSTVTTPSNNKHKLSLPDFSKKTSDWLKQPFTMDTVPTVTSISSDVSIQTWLHKIKQDPCEEQEEDFEMIEEQAEWSSGLGSNDKKSCLSSPSSPSQYWILLKERDAEVARPEQNTSPIAEWLKKIKELPLEEWLLPKKADEKVVQPTSTFENFFQNLNLDHAVWLLPQGGQKKKSCCQGNGGSATLNQSTTCPIVYSHSTSTDPCLAANISHFRKPTDAIRNSDNPWLKTTTSSTISVGSFTLPDKLQKDKDIKSWLLNGHVSDLPTTPLPCNELEKYKAKTKDMCWLKSQQSKSGPEKQDMMDFKFSSKFESPTSVTCSDESIWLTNKEKMSNLNPKASFSNFFDYQNGRETRFWLLHSDEAQMKETNLVKSRTDETTGEKWLYLRQTPAATKQVQTTK</sequence>
<dbReference type="GO" id="GO:0009725">
    <property type="term" value="P:response to hormone"/>
    <property type="evidence" value="ECO:0007669"/>
    <property type="project" value="TreeGrafter"/>
</dbReference>
<dbReference type="EMBL" id="JAEAOA010001694">
    <property type="protein sequence ID" value="KAK3579480.1"/>
    <property type="molecule type" value="Genomic_DNA"/>
</dbReference>
<evidence type="ECO:0000259" key="2">
    <source>
        <dbReference type="Pfam" id="PF12489"/>
    </source>
</evidence>
<reference evidence="3" key="1">
    <citation type="journal article" date="2021" name="Genome Biol. Evol.">
        <title>A High-Quality Reference Genome for a Parasitic Bivalve with Doubly Uniparental Inheritance (Bivalvia: Unionida).</title>
        <authorList>
            <person name="Smith C.H."/>
        </authorList>
    </citation>
    <scope>NUCLEOTIDE SEQUENCE</scope>
    <source>
        <strain evidence="3">CHS0354</strain>
    </source>
</reference>
<keyword evidence="4" id="KW-1185">Reference proteome</keyword>